<comment type="caution">
    <text evidence="2">The sequence shown here is derived from an EMBL/GenBank/DDBJ whole genome shotgun (WGS) entry which is preliminary data.</text>
</comment>
<dbReference type="Proteomes" id="UP001500630">
    <property type="component" value="Unassembled WGS sequence"/>
</dbReference>
<evidence type="ECO:0000313" key="3">
    <source>
        <dbReference type="Proteomes" id="UP001500630"/>
    </source>
</evidence>
<feature type="region of interest" description="Disordered" evidence="1">
    <location>
        <begin position="44"/>
        <end position="69"/>
    </location>
</feature>
<keyword evidence="3" id="KW-1185">Reference proteome</keyword>
<name>A0ABP6ZE39_9ACTN</name>
<protein>
    <submittedName>
        <fullName evidence="2">Uncharacterized protein</fullName>
    </submittedName>
</protein>
<reference evidence="3" key="1">
    <citation type="journal article" date="2019" name="Int. J. Syst. Evol. Microbiol.">
        <title>The Global Catalogue of Microorganisms (GCM) 10K type strain sequencing project: providing services to taxonomists for standard genome sequencing and annotation.</title>
        <authorList>
            <consortium name="The Broad Institute Genomics Platform"/>
            <consortium name="The Broad Institute Genome Sequencing Center for Infectious Disease"/>
            <person name="Wu L."/>
            <person name="Ma J."/>
        </authorList>
    </citation>
    <scope>NUCLEOTIDE SEQUENCE [LARGE SCALE GENOMIC DNA]</scope>
    <source>
        <strain evidence="3">JCM 17326</strain>
    </source>
</reference>
<evidence type="ECO:0000256" key="1">
    <source>
        <dbReference type="SAM" id="MobiDB-lite"/>
    </source>
</evidence>
<feature type="compositionally biased region" description="Low complexity" evidence="1">
    <location>
        <begin position="44"/>
        <end position="66"/>
    </location>
</feature>
<evidence type="ECO:0000313" key="2">
    <source>
        <dbReference type="EMBL" id="GAA3606360.1"/>
    </source>
</evidence>
<gene>
    <name evidence="2" type="ORF">GCM10022419_109050</name>
</gene>
<proteinExistence type="predicted"/>
<accession>A0ABP6ZE39</accession>
<dbReference type="EMBL" id="BAABDQ010000041">
    <property type="protein sequence ID" value="GAA3606360.1"/>
    <property type="molecule type" value="Genomic_DNA"/>
</dbReference>
<organism evidence="2 3">
    <name type="scientific">Nonomuraea rosea</name>
    <dbReference type="NCBI Taxonomy" id="638574"/>
    <lineage>
        <taxon>Bacteria</taxon>
        <taxon>Bacillati</taxon>
        <taxon>Actinomycetota</taxon>
        <taxon>Actinomycetes</taxon>
        <taxon>Streptosporangiales</taxon>
        <taxon>Streptosporangiaceae</taxon>
        <taxon>Nonomuraea</taxon>
    </lineage>
</organism>
<sequence length="100" mass="10633">MEDALIKLIQALTGRFDDRHAELARMLPDQIDGLNRQIEQLIAQSPQAQPASSGPSGSSRAAATPGCECSGADCASCRFWSGWMRSPGSARGSLRSSSPR</sequence>